<dbReference type="InterPro" id="IPR045076">
    <property type="entry name" value="MutS"/>
</dbReference>
<dbReference type="PANTHER" id="PTHR11361">
    <property type="entry name" value="DNA MISMATCH REPAIR PROTEIN MUTS FAMILY MEMBER"/>
    <property type="match status" value="1"/>
</dbReference>
<dbReference type="STRING" id="174720.A0A0N5CBN7"/>
<feature type="domain" description="DNA mismatch repair protein MutS core" evidence="1">
    <location>
        <begin position="269"/>
        <end position="345"/>
    </location>
</feature>
<keyword evidence="2" id="KW-1185">Reference proteome</keyword>
<evidence type="ECO:0000313" key="3">
    <source>
        <dbReference type="WBParaSite" id="SPAL_0001530200.1"/>
    </source>
</evidence>
<dbReference type="GO" id="GO:0032301">
    <property type="term" value="C:MutSalpha complex"/>
    <property type="evidence" value="ECO:0007669"/>
    <property type="project" value="TreeGrafter"/>
</dbReference>
<protein>
    <submittedName>
        <fullName evidence="3">MUTSd domain-containing protein</fullName>
    </submittedName>
</protein>
<dbReference type="PANTHER" id="PTHR11361:SF35">
    <property type="entry name" value="DNA MISMATCH REPAIR PROTEIN MSH2"/>
    <property type="match status" value="1"/>
</dbReference>
<dbReference type="GO" id="GO:0006298">
    <property type="term" value="P:mismatch repair"/>
    <property type="evidence" value="ECO:0007669"/>
    <property type="project" value="InterPro"/>
</dbReference>
<dbReference type="GO" id="GO:0006312">
    <property type="term" value="P:mitotic recombination"/>
    <property type="evidence" value="ECO:0007669"/>
    <property type="project" value="TreeGrafter"/>
</dbReference>
<dbReference type="Proteomes" id="UP000046392">
    <property type="component" value="Unplaced"/>
</dbReference>
<evidence type="ECO:0000259" key="1">
    <source>
        <dbReference type="Pfam" id="PF05192"/>
    </source>
</evidence>
<evidence type="ECO:0000313" key="2">
    <source>
        <dbReference type="Proteomes" id="UP000046392"/>
    </source>
</evidence>
<dbReference type="GO" id="GO:0140664">
    <property type="term" value="F:ATP-dependent DNA damage sensor activity"/>
    <property type="evidence" value="ECO:0007669"/>
    <property type="project" value="InterPro"/>
</dbReference>
<organism evidence="2 3">
    <name type="scientific">Strongyloides papillosus</name>
    <name type="common">Intestinal threadworm</name>
    <dbReference type="NCBI Taxonomy" id="174720"/>
    <lineage>
        <taxon>Eukaryota</taxon>
        <taxon>Metazoa</taxon>
        <taxon>Ecdysozoa</taxon>
        <taxon>Nematoda</taxon>
        <taxon>Chromadorea</taxon>
        <taxon>Rhabditida</taxon>
        <taxon>Tylenchina</taxon>
        <taxon>Panagrolaimomorpha</taxon>
        <taxon>Strongyloidoidea</taxon>
        <taxon>Strongyloididae</taxon>
        <taxon>Strongyloides</taxon>
    </lineage>
</organism>
<reference evidence="3" key="1">
    <citation type="submission" date="2017-02" db="UniProtKB">
        <authorList>
            <consortium name="WormBaseParasite"/>
        </authorList>
    </citation>
    <scope>IDENTIFICATION</scope>
</reference>
<accession>A0A0N5CBN7</accession>
<sequence>MSTTMRNSRHACLEKAAKLQEWRGSDDTIFIFEYNRSDCINYYIFGEDTVLISNEISGVNILKSSIKVRGNNHPSSNKENEWVVIREGTPSDLNDFESIIEEAALLNSFCSIIFVRFTNNRKFNEVIEVTHFNDQDYCFSTFIVPYDPDLQNLENTIIKLSVDKVLLIEEDSKIEPRIIKEFKYILSKNQIFFEFLKDGEVQEVSEAKSIITNLISNSEEINQLFDSMVVNLYILLKNVGIIDDDLSDKQGLLCYRKCDLEKFVVLHPAAIEALELFRYKTNSYFSEDNKGTVFSLINRCKTSGGSKLLETWLRRPLTNVNEIEERQDILESLLTQPFIVNFIRKNCLEHFCV</sequence>
<dbReference type="AlphaFoldDB" id="A0A0N5CBN7"/>
<dbReference type="GO" id="GO:0005524">
    <property type="term" value="F:ATP binding"/>
    <property type="evidence" value="ECO:0007669"/>
    <property type="project" value="InterPro"/>
</dbReference>
<dbReference type="GO" id="GO:0030983">
    <property type="term" value="F:mismatched DNA binding"/>
    <property type="evidence" value="ECO:0007669"/>
    <property type="project" value="InterPro"/>
</dbReference>
<dbReference type="Pfam" id="PF05192">
    <property type="entry name" value="MutS_III"/>
    <property type="match status" value="1"/>
</dbReference>
<dbReference type="WBParaSite" id="SPAL_0001530200.1">
    <property type="protein sequence ID" value="SPAL_0001530200.1"/>
    <property type="gene ID" value="SPAL_0001530200"/>
</dbReference>
<dbReference type="Gene3D" id="1.10.1420.10">
    <property type="match status" value="1"/>
</dbReference>
<name>A0A0N5CBN7_STREA</name>
<dbReference type="InterPro" id="IPR036187">
    <property type="entry name" value="DNA_mismatch_repair_MutS_sf"/>
</dbReference>
<dbReference type="InterPro" id="IPR007696">
    <property type="entry name" value="DNA_mismatch_repair_MutS_core"/>
</dbReference>
<proteinExistence type="predicted"/>
<dbReference type="SUPFAM" id="SSF48334">
    <property type="entry name" value="DNA repair protein MutS, domain III"/>
    <property type="match status" value="1"/>
</dbReference>